<proteinExistence type="predicted"/>
<evidence type="ECO:0000313" key="4">
    <source>
        <dbReference type="EMBL" id="CAH9058331.1"/>
    </source>
</evidence>
<dbReference type="GO" id="GO:0008757">
    <property type="term" value="F:S-adenosylmethionine-dependent methyltransferase activity"/>
    <property type="evidence" value="ECO:0007669"/>
    <property type="project" value="InterPro"/>
</dbReference>
<evidence type="ECO:0000313" key="6">
    <source>
        <dbReference type="Proteomes" id="UP001152467"/>
    </source>
</evidence>
<dbReference type="EMBL" id="CAMAPC010000007">
    <property type="protein sequence ID" value="CAH9058331.1"/>
    <property type="molecule type" value="Genomic_DNA"/>
</dbReference>
<keyword evidence="6" id="KW-1185">Reference proteome</keyword>
<evidence type="ECO:0000313" key="5">
    <source>
        <dbReference type="EMBL" id="CAH9058338.1"/>
    </source>
</evidence>
<evidence type="ECO:0000256" key="1">
    <source>
        <dbReference type="ARBA" id="ARBA00022603"/>
    </source>
</evidence>
<accession>A0A9W4VRQ4</accession>
<dbReference type="InterPro" id="IPR029063">
    <property type="entry name" value="SAM-dependent_MTases_sf"/>
</dbReference>
<protein>
    <submittedName>
        <fullName evidence="4">Malonyl-[acyl-carrier protein] O-methyltransferase</fullName>
        <ecNumber evidence="4">2.1.1.197</ecNumber>
    </submittedName>
</protein>
<dbReference type="SUPFAM" id="SSF53335">
    <property type="entry name" value="S-adenosyl-L-methionine-dependent methyltransferases"/>
    <property type="match status" value="1"/>
</dbReference>
<dbReference type="PANTHER" id="PTHR13090">
    <property type="entry name" value="ARGININE-HYDROXYLASE NDUFAF5, MITOCHONDRIAL"/>
    <property type="match status" value="1"/>
</dbReference>
<dbReference type="AlphaFoldDB" id="A0A9W4VRQ4"/>
<dbReference type="Gene3D" id="3.40.50.150">
    <property type="entry name" value="Vaccinia Virus protein VP39"/>
    <property type="match status" value="1"/>
</dbReference>
<dbReference type="GO" id="GO:0032259">
    <property type="term" value="P:methylation"/>
    <property type="evidence" value="ECO:0007669"/>
    <property type="project" value="UniProtKB-KW"/>
</dbReference>
<organism evidence="4 6">
    <name type="scientific">Pseudoalteromonas holothuriae</name>
    <dbReference type="NCBI Taxonomy" id="2963714"/>
    <lineage>
        <taxon>Bacteria</taxon>
        <taxon>Pseudomonadati</taxon>
        <taxon>Pseudomonadota</taxon>
        <taxon>Gammaproteobacteria</taxon>
        <taxon>Alteromonadales</taxon>
        <taxon>Pseudoalteromonadaceae</taxon>
        <taxon>Pseudoalteromonas</taxon>
    </lineage>
</organism>
<dbReference type="Pfam" id="PF08241">
    <property type="entry name" value="Methyltransf_11"/>
    <property type="match status" value="1"/>
</dbReference>
<evidence type="ECO:0000259" key="3">
    <source>
        <dbReference type="Pfam" id="PF08241"/>
    </source>
</evidence>
<evidence type="ECO:0000313" key="7">
    <source>
        <dbReference type="Proteomes" id="UP001152485"/>
    </source>
</evidence>
<dbReference type="InterPro" id="IPR013216">
    <property type="entry name" value="Methyltransf_11"/>
</dbReference>
<name>A0A9W4VRQ4_9GAMM</name>
<keyword evidence="1 4" id="KW-0489">Methyltransferase</keyword>
<keyword evidence="2 4" id="KW-0808">Transferase</keyword>
<sequence>MNAIAKNVGLSNSMVKQNTAERFSKAAKQYKTHARVQQQVASRLFLLLENGQDCLLDLGAGPLLHRGQLIKHAASVLHIDLSHGMLQQGQSDTWRVCADMDKLPLQSASVSCIFSNFAIQWSSAPAQLFKELARVCKPDAQVVISSVLDGSLKEISQAWRSLDNRCHVNSFLALHELEQFAKDAGFGINLSKQACLKDSFENPQQALKSVKNIGANQMQNQNNKQFGLMGKKRYEKLLSGYPLENNQALVSYEVAIMDLIKL</sequence>
<dbReference type="Proteomes" id="UP001152467">
    <property type="component" value="Unassembled WGS sequence"/>
</dbReference>
<gene>
    <name evidence="4" type="primary">bioC</name>
    <name evidence="4" type="ORF">PSECIP111854_02180</name>
    <name evidence="5" type="ORF">PSECIP111951_01856</name>
</gene>
<dbReference type="GO" id="GO:0102130">
    <property type="term" value="F:malonyl-CoA methyltransferase activity"/>
    <property type="evidence" value="ECO:0007669"/>
    <property type="project" value="UniProtKB-EC"/>
</dbReference>
<dbReference type="Proteomes" id="UP001152485">
    <property type="component" value="Unassembled WGS sequence"/>
</dbReference>
<feature type="domain" description="Methyltransferase type 11" evidence="3">
    <location>
        <begin position="56"/>
        <end position="144"/>
    </location>
</feature>
<evidence type="ECO:0000256" key="2">
    <source>
        <dbReference type="ARBA" id="ARBA00022679"/>
    </source>
</evidence>
<dbReference type="PANTHER" id="PTHR13090:SF1">
    <property type="entry name" value="ARGININE-HYDROXYLASE NDUFAF5, MITOCHONDRIAL"/>
    <property type="match status" value="1"/>
</dbReference>
<dbReference type="EC" id="2.1.1.197" evidence="4"/>
<reference evidence="4 7" key="1">
    <citation type="submission" date="2022-07" db="EMBL/GenBank/DDBJ databases">
        <authorList>
            <person name="Criscuolo A."/>
        </authorList>
    </citation>
    <scope>NUCLEOTIDE SEQUENCE</scope>
    <source>
        <strain evidence="7">CIP 111951</strain>
        <strain evidence="4">CIP111854</strain>
        <strain evidence="5">CIP111951</strain>
    </source>
</reference>
<dbReference type="RefSeq" id="WP_261593014.1">
    <property type="nucleotide sequence ID" value="NZ_CAMAPC010000007.1"/>
</dbReference>
<dbReference type="InterPro" id="IPR050602">
    <property type="entry name" value="Malonyl-ACP_OMT"/>
</dbReference>
<dbReference type="EMBL" id="CAMAPD010000007">
    <property type="protein sequence ID" value="CAH9058338.1"/>
    <property type="molecule type" value="Genomic_DNA"/>
</dbReference>
<comment type="caution">
    <text evidence="4">The sequence shown here is derived from an EMBL/GenBank/DDBJ whole genome shotgun (WGS) entry which is preliminary data.</text>
</comment>